<keyword evidence="2" id="KW-0812">Transmembrane</keyword>
<evidence type="ECO:0008006" key="5">
    <source>
        <dbReference type="Google" id="ProtNLM"/>
    </source>
</evidence>
<keyword evidence="4" id="KW-1185">Reference proteome</keyword>
<organism evidence="3 4">
    <name type="scientific">Streptacidiphilus cavernicola</name>
    <dbReference type="NCBI Taxonomy" id="3342716"/>
    <lineage>
        <taxon>Bacteria</taxon>
        <taxon>Bacillati</taxon>
        <taxon>Actinomycetota</taxon>
        <taxon>Actinomycetes</taxon>
        <taxon>Kitasatosporales</taxon>
        <taxon>Streptomycetaceae</taxon>
        <taxon>Streptacidiphilus</taxon>
    </lineage>
</organism>
<dbReference type="Proteomes" id="UP001592531">
    <property type="component" value="Unassembled WGS sequence"/>
</dbReference>
<gene>
    <name evidence="3" type="ORF">ACEZDE_09410</name>
</gene>
<sequence length="254" mass="26682">MTAPDTFQDSPQDSPALAARARRDLRPLGHEAGLALLLIAGSALLGLLMGVCWHWLAPKVPMHADSSAVYLNDPEGEQAIGADGTFALLGAGFGLVSALVAYLLTRRRQGGVGVAVGLAGGGLLGSYLAWGGGQSAKAYQNAVLKLAKSVPTGHTFHGPLQLTTKAVVLIWPMAALLLLLALVGLFTPRPAAPQPVWPEPVDPFAPAPPQDPFQKPSQDPRQAPVQDPRPTPGQEPQEPRTPLQTPRQDGPERP</sequence>
<reference evidence="3 4" key="1">
    <citation type="submission" date="2024-09" db="EMBL/GenBank/DDBJ databases">
        <authorList>
            <person name="Lee S.D."/>
        </authorList>
    </citation>
    <scope>NUCLEOTIDE SEQUENCE [LARGE SCALE GENOMIC DNA]</scope>
    <source>
        <strain evidence="3 4">N8-3</strain>
    </source>
</reference>
<feature type="transmembrane region" description="Helical" evidence="2">
    <location>
        <begin position="166"/>
        <end position="186"/>
    </location>
</feature>
<feature type="transmembrane region" description="Helical" evidence="2">
    <location>
        <begin position="111"/>
        <end position="130"/>
    </location>
</feature>
<feature type="region of interest" description="Disordered" evidence="1">
    <location>
        <begin position="197"/>
        <end position="254"/>
    </location>
</feature>
<keyword evidence="2" id="KW-1133">Transmembrane helix</keyword>
<feature type="transmembrane region" description="Helical" evidence="2">
    <location>
        <begin position="32"/>
        <end position="56"/>
    </location>
</feature>
<keyword evidence="2" id="KW-0472">Membrane</keyword>
<dbReference type="RefSeq" id="WP_380534445.1">
    <property type="nucleotide sequence ID" value="NZ_JBHFAB010000005.1"/>
</dbReference>
<evidence type="ECO:0000256" key="1">
    <source>
        <dbReference type="SAM" id="MobiDB-lite"/>
    </source>
</evidence>
<evidence type="ECO:0000313" key="3">
    <source>
        <dbReference type="EMBL" id="MFC1416861.1"/>
    </source>
</evidence>
<accession>A0ABV6VT18</accession>
<feature type="transmembrane region" description="Helical" evidence="2">
    <location>
        <begin position="86"/>
        <end position="104"/>
    </location>
</feature>
<name>A0ABV6VT18_9ACTN</name>
<feature type="compositionally biased region" description="Pro residues" evidence="1">
    <location>
        <begin position="197"/>
        <end position="211"/>
    </location>
</feature>
<evidence type="ECO:0000313" key="4">
    <source>
        <dbReference type="Proteomes" id="UP001592531"/>
    </source>
</evidence>
<comment type="caution">
    <text evidence="3">The sequence shown here is derived from an EMBL/GenBank/DDBJ whole genome shotgun (WGS) entry which is preliminary data.</text>
</comment>
<proteinExistence type="predicted"/>
<evidence type="ECO:0000256" key="2">
    <source>
        <dbReference type="SAM" id="Phobius"/>
    </source>
</evidence>
<protein>
    <recommendedName>
        <fullName evidence="5">ABC transporter permease</fullName>
    </recommendedName>
</protein>
<dbReference type="EMBL" id="JBHFAB010000005">
    <property type="protein sequence ID" value="MFC1416861.1"/>
    <property type="molecule type" value="Genomic_DNA"/>
</dbReference>